<name>A0ABQ3E2M2_9GAMM</name>
<sequence length="197" mass="21215">MVALIMAAGVGSRFGSDKRRARLPDGRTLLEATVDNAGQVFDRRALVVRPGDDIGALLRSAEGAKIDVIVAPNAERGLAASLGDAFRHLNGTDRTSDACPPVAAAVMLGDMPWLRMATCRALIAHAATERIVIPRYRGRSGHPVLFGRDFWAELATLHAGEGAREIVCVNRQAVLTVEVDDDGIWRDVDHPTDLTSR</sequence>
<organism evidence="3 4">
    <name type="scientific">Salinicola rhizosphaerae</name>
    <dbReference type="NCBI Taxonomy" id="1443141"/>
    <lineage>
        <taxon>Bacteria</taxon>
        <taxon>Pseudomonadati</taxon>
        <taxon>Pseudomonadota</taxon>
        <taxon>Gammaproteobacteria</taxon>
        <taxon>Oceanospirillales</taxon>
        <taxon>Halomonadaceae</taxon>
        <taxon>Salinicola</taxon>
    </lineage>
</organism>
<dbReference type="PANTHER" id="PTHR43777:SF1">
    <property type="entry name" value="MOLYBDENUM COFACTOR CYTIDYLYLTRANSFERASE"/>
    <property type="match status" value="1"/>
</dbReference>
<dbReference type="InterPro" id="IPR025877">
    <property type="entry name" value="MobA-like_NTP_Trfase"/>
</dbReference>
<comment type="caution">
    <text evidence="3">The sequence shown here is derived from an EMBL/GenBank/DDBJ whole genome shotgun (WGS) entry which is preliminary data.</text>
</comment>
<feature type="domain" description="MobA-like NTP transferase" evidence="2">
    <location>
        <begin position="3"/>
        <end position="167"/>
    </location>
</feature>
<keyword evidence="1" id="KW-0460">Magnesium</keyword>
<accession>A0ABQ3E2M2</accession>
<dbReference type="Proteomes" id="UP000646745">
    <property type="component" value="Unassembled WGS sequence"/>
</dbReference>
<dbReference type="Pfam" id="PF12804">
    <property type="entry name" value="NTP_transf_3"/>
    <property type="match status" value="1"/>
</dbReference>
<evidence type="ECO:0000256" key="1">
    <source>
        <dbReference type="ARBA" id="ARBA00022842"/>
    </source>
</evidence>
<dbReference type="EMBL" id="BMZI01000004">
    <property type="protein sequence ID" value="GHB21447.1"/>
    <property type="molecule type" value="Genomic_DNA"/>
</dbReference>
<keyword evidence="4" id="KW-1185">Reference proteome</keyword>
<evidence type="ECO:0000313" key="4">
    <source>
        <dbReference type="Proteomes" id="UP000646745"/>
    </source>
</evidence>
<gene>
    <name evidence="3" type="ORF">GCM10009038_20370</name>
</gene>
<protein>
    <recommendedName>
        <fullName evidence="2">MobA-like NTP transferase domain-containing protein</fullName>
    </recommendedName>
</protein>
<dbReference type="SUPFAM" id="SSF53448">
    <property type="entry name" value="Nucleotide-diphospho-sugar transferases"/>
    <property type="match status" value="1"/>
</dbReference>
<dbReference type="Gene3D" id="3.90.550.10">
    <property type="entry name" value="Spore Coat Polysaccharide Biosynthesis Protein SpsA, Chain A"/>
    <property type="match status" value="1"/>
</dbReference>
<dbReference type="PANTHER" id="PTHR43777">
    <property type="entry name" value="MOLYBDENUM COFACTOR CYTIDYLYLTRANSFERASE"/>
    <property type="match status" value="1"/>
</dbReference>
<reference evidence="4" key="1">
    <citation type="journal article" date="2019" name="Int. J. Syst. Evol. Microbiol.">
        <title>The Global Catalogue of Microorganisms (GCM) 10K type strain sequencing project: providing services to taxonomists for standard genome sequencing and annotation.</title>
        <authorList>
            <consortium name="The Broad Institute Genomics Platform"/>
            <consortium name="The Broad Institute Genome Sequencing Center for Infectious Disease"/>
            <person name="Wu L."/>
            <person name="Ma J."/>
        </authorList>
    </citation>
    <scope>NUCLEOTIDE SEQUENCE [LARGE SCALE GENOMIC DNA]</scope>
    <source>
        <strain evidence="4">KCTC 32998</strain>
    </source>
</reference>
<evidence type="ECO:0000259" key="2">
    <source>
        <dbReference type="Pfam" id="PF12804"/>
    </source>
</evidence>
<dbReference type="InterPro" id="IPR029044">
    <property type="entry name" value="Nucleotide-diphossugar_trans"/>
</dbReference>
<dbReference type="CDD" id="cd04182">
    <property type="entry name" value="GT_2_like_f"/>
    <property type="match status" value="1"/>
</dbReference>
<evidence type="ECO:0000313" key="3">
    <source>
        <dbReference type="EMBL" id="GHB21447.1"/>
    </source>
</evidence>
<proteinExistence type="predicted"/>